<dbReference type="GO" id="GO:0016810">
    <property type="term" value="F:hydrolase activity, acting on carbon-nitrogen (but not peptide) bonds"/>
    <property type="evidence" value="ECO:0007669"/>
    <property type="project" value="InterPro"/>
</dbReference>
<gene>
    <name evidence="1" type="ORF">I553_9884</name>
</gene>
<protein>
    <submittedName>
        <fullName evidence="1">Amidohydrolase family protein</fullName>
    </submittedName>
</protein>
<name>X7YNS1_MYCXE</name>
<dbReference type="InterPro" id="IPR051781">
    <property type="entry name" value="Metallo-dep_Hydrolase"/>
</dbReference>
<comment type="caution">
    <text evidence="1">The sequence shown here is derived from an EMBL/GenBank/DDBJ whole genome shotgun (WGS) entry which is preliminary data.</text>
</comment>
<proteinExistence type="predicted"/>
<reference evidence="1" key="1">
    <citation type="submission" date="2014-01" db="EMBL/GenBank/DDBJ databases">
        <authorList>
            <person name="Brown-Elliot B."/>
            <person name="Wallace R."/>
            <person name="Lenaerts A."/>
            <person name="Ordway D."/>
            <person name="DeGroote M.A."/>
            <person name="Parker T."/>
            <person name="Sizemore C."/>
            <person name="Tallon L.J."/>
            <person name="Sadzewicz L.K."/>
            <person name="Sengamalay N."/>
            <person name="Fraser C.M."/>
            <person name="Hine E."/>
            <person name="Shefchek K.A."/>
            <person name="Das S.P."/>
            <person name="Tettelin H."/>
        </authorList>
    </citation>
    <scope>NUCLEOTIDE SEQUENCE [LARGE SCALE GENOMIC DNA]</scope>
    <source>
        <strain evidence="1">4042</strain>
    </source>
</reference>
<dbReference type="Gene3D" id="2.30.40.10">
    <property type="entry name" value="Urease, subunit C, domain 1"/>
    <property type="match status" value="1"/>
</dbReference>
<accession>X7YNS1</accession>
<dbReference type="PANTHER" id="PTHR43135:SF3">
    <property type="entry name" value="ALPHA-D-RIBOSE 1-METHYLPHOSPHONATE 5-TRIPHOSPHATE DIPHOSPHATASE"/>
    <property type="match status" value="1"/>
</dbReference>
<dbReference type="EMBL" id="JAOB01000090">
    <property type="protein sequence ID" value="EUA08827.1"/>
    <property type="molecule type" value="Genomic_DNA"/>
</dbReference>
<dbReference type="PANTHER" id="PTHR43135">
    <property type="entry name" value="ALPHA-D-RIBOSE 1-METHYLPHOSPHONATE 5-TRIPHOSPHATE DIPHOSPHATASE"/>
    <property type="match status" value="1"/>
</dbReference>
<dbReference type="AlphaFoldDB" id="X7YNS1"/>
<keyword evidence="1" id="KW-0378">Hydrolase</keyword>
<dbReference type="InterPro" id="IPR011059">
    <property type="entry name" value="Metal-dep_hydrolase_composite"/>
</dbReference>
<organism evidence="1">
    <name type="scientific">Mycobacterium xenopi 4042</name>
    <dbReference type="NCBI Taxonomy" id="1299334"/>
    <lineage>
        <taxon>Bacteria</taxon>
        <taxon>Bacillati</taxon>
        <taxon>Actinomycetota</taxon>
        <taxon>Actinomycetes</taxon>
        <taxon>Mycobacteriales</taxon>
        <taxon>Mycobacteriaceae</taxon>
        <taxon>Mycobacterium</taxon>
    </lineage>
</organism>
<dbReference type="SUPFAM" id="SSF51338">
    <property type="entry name" value="Composite domain of metallo-dependent hydrolases"/>
    <property type="match status" value="1"/>
</dbReference>
<evidence type="ECO:0000313" key="1">
    <source>
        <dbReference type="EMBL" id="EUA08827.1"/>
    </source>
</evidence>
<sequence>MATILITGANVWDGRSDAPTPRQVLVADGRIQRIADTIEPPAQTQVINLPGHTLTPGFMDCHVHVTLAPPLGPRWRPPRASRRR</sequence>